<accession>H8FP59</accession>
<dbReference type="Proteomes" id="UP000004169">
    <property type="component" value="Unassembled WGS sequence"/>
</dbReference>
<comment type="caution">
    <text evidence="1">The sequence shown here is derived from an EMBL/GenBank/DDBJ whole genome shotgun (WGS) entry which is preliminary data.</text>
</comment>
<organism evidence="1 2">
    <name type="scientific">Magnetospirillum molischianum DSM 120</name>
    <dbReference type="NCBI Taxonomy" id="1150626"/>
    <lineage>
        <taxon>Bacteria</taxon>
        <taxon>Pseudomonadati</taxon>
        <taxon>Pseudomonadota</taxon>
        <taxon>Alphaproteobacteria</taxon>
        <taxon>Rhodospirillales</taxon>
        <taxon>Rhodospirillaceae</taxon>
        <taxon>Magnetospirillum</taxon>
    </lineage>
</organism>
<evidence type="ECO:0000313" key="2">
    <source>
        <dbReference type="Proteomes" id="UP000004169"/>
    </source>
</evidence>
<keyword evidence="2" id="KW-1185">Reference proteome</keyword>
<gene>
    <name evidence="1" type="ORF">PHAMO_180116</name>
</gene>
<protein>
    <submittedName>
        <fullName evidence="1">Uncharacterized protein</fullName>
    </submittedName>
</protein>
<dbReference type="STRING" id="1150626.PHAMO_180116"/>
<name>H8FP59_MAGML</name>
<dbReference type="EMBL" id="CAHP01000010">
    <property type="protein sequence ID" value="CCG40147.1"/>
    <property type="molecule type" value="Genomic_DNA"/>
</dbReference>
<evidence type="ECO:0000313" key="1">
    <source>
        <dbReference type="EMBL" id="CCG40147.1"/>
    </source>
</evidence>
<dbReference type="AlphaFoldDB" id="H8FP59"/>
<sequence>MTAFSLWDFSQKMSPLRCAAYLCWRNITAEELSKNRKYVRAELLSILRLPYSMSDEDARHRMGGGLTRRAEMMRFRAIFLIGTYLPDNVRRELMSGRYIITACRPDGDRVEIQPDDFCTLDIDLLNGRLISPNRTFGDVAIHIP</sequence>
<reference evidence="1 2" key="1">
    <citation type="journal article" date="2012" name="J. Bacteriol.">
        <title>Draft Genome Sequence of the Purple Photosynthetic Bacterium Phaeospirillum molischianum DSM120, a Particularly Versatile Bacterium.</title>
        <authorList>
            <person name="Duquesne K."/>
            <person name="Prima V."/>
            <person name="Ji B."/>
            <person name="Rouy Z."/>
            <person name="Medigue C."/>
            <person name="Talla E."/>
            <person name="Sturgis J.N."/>
        </authorList>
    </citation>
    <scope>NUCLEOTIDE SEQUENCE [LARGE SCALE GENOMIC DNA]</scope>
    <source>
        <strain evidence="2">DSM120</strain>
    </source>
</reference>
<proteinExistence type="predicted"/>